<dbReference type="EMBL" id="JBHTJR010000030">
    <property type="protein sequence ID" value="MFD0992728.1"/>
    <property type="molecule type" value="Genomic_DNA"/>
</dbReference>
<proteinExistence type="predicted"/>
<dbReference type="Pfam" id="PF11138">
    <property type="entry name" value="DUF2911"/>
    <property type="match status" value="1"/>
</dbReference>
<feature type="chain" id="PRO_5046951284" evidence="1">
    <location>
        <begin position="24"/>
        <end position="180"/>
    </location>
</feature>
<dbReference type="Proteomes" id="UP001597062">
    <property type="component" value="Unassembled WGS sequence"/>
</dbReference>
<accession>A0ABW3JQF1</accession>
<comment type="caution">
    <text evidence="2">The sequence shown here is derived from an EMBL/GenBank/DDBJ whole genome shotgun (WGS) entry which is preliminary data.</text>
</comment>
<feature type="signal peptide" evidence="1">
    <location>
        <begin position="1"/>
        <end position="23"/>
    </location>
</feature>
<keyword evidence="3" id="KW-1185">Reference proteome</keyword>
<name>A0ABW3JQF1_9FLAO</name>
<keyword evidence="1" id="KW-0732">Signal</keyword>
<protein>
    <submittedName>
        <fullName evidence="2">DUF2911 domain-containing protein</fullName>
    </submittedName>
</protein>
<evidence type="ECO:0000313" key="3">
    <source>
        <dbReference type="Proteomes" id="UP001597062"/>
    </source>
</evidence>
<reference evidence="3" key="1">
    <citation type="journal article" date="2019" name="Int. J. Syst. Evol. Microbiol.">
        <title>The Global Catalogue of Microorganisms (GCM) 10K type strain sequencing project: providing services to taxonomists for standard genome sequencing and annotation.</title>
        <authorList>
            <consortium name="The Broad Institute Genomics Platform"/>
            <consortium name="The Broad Institute Genome Sequencing Center for Infectious Disease"/>
            <person name="Wu L."/>
            <person name="Ma J."/>
        </authorList>
    </citation>
    <scope>NUCLEOTIDE SEQUENCE [LARGE SCALE GENOMIC DNA]</scope>
    <source>
        <strain evidence="3">CCUG 60527</strain>
    </source>
</reference>
<gene>
    <name evidence="2" type="ORF">ACFQ1U_05885</name>
</gene>
<evidence type="ECO:0000313" key="2">
    <source>
        <dbReference type="EMBL" id="MFD0992728.1"/>
    </source>
</evidence>
<dbReference type="InterPro" id="IPR021314">
    <property type="entry name" value="DUF2911"/>
</dbReference>
<sequence length="180" mass="20205">MKKVVAILVLVFSMFLGTNVVSAQEFEKLNKSPMDAASYPSSYRETDKVVKVIYSRPQLKGRKINRLIRNGKIWRTGANEATEITFYKDVEIAGKPVKAGTYTLYTIPGDDEWTIIINSALNVWGSYMYNESEDVVRVKGKVTKGQESLEAFSVAFTGEDENFTMHLGWGTTRVSVPFKG</sequence>
<organism evidence="2 3">
    <name type="scientific">Tenacibaculum geojense</name>
    <dbReference type="NCBI Taxonomy" id="915352"/>
    <lineage>
        <taxon>Bacteria</taxon>
        <taxon>Pseudomonadati</taxon>
        <taxon>Bacteroidota</taxon>
        <taxon>Flavobacteriia</taxon>
        <taxon>Flavobacteriales</taxon>
        <taxon>Flavobacteriaceae</taxon>
        <taxon>Tenacibaculum</taxon>
    </lineage>
</organism>
<dbReference type="RefSeq" id="WP_386106302.1">
    <property type="nucleotide sequence ID" value="NZ_JBHTJR010000030.1"/>
</dbReference>
<evidence type="ECO:0000256" key="1">
    <source>
        <dbReference type="SAM" id="SignalP"/>
    </source>
</evidence>